<organism evidence="1 2">
    <name type="scientific">Solidesulfovibrio fructosivorans JJ]</name>
    <dbReference type="NCBI Taxonomy" id="596151"/>
    <lineage>
        <taxon>Bacteria</taxon>
        <taxon>Pseudomonadati</taxon>
        <taxon>Thermodesulfobacteriota</taxon>
        <taxon>Desulfovibrionia</taxon>
        <taxon>Desulfovibrionales</taxon>
        <taxon>Desulfovibrionaceae</taxon>
        <taxon>Solidesulfovibrio</taxon>
    </lineage>
</organism>
<keyword evidence="2" id="KW-1185">Reference proteome</keyword>
<sequence length="64" mass="7034">MAYSETVILSGVECDYDPETHIALVYCSNCSERNEVEVFLDENGEPEYAGFVCAKCGTFNSPEG</sequence>
<evidence type="ECO:0000313" key="1">
    <source>
        <dbReference type="EMBL" id="EFL50317.1"/>
    </source>
</evidence>
<dbReference type="RefSeq" id="WP_005995010.1">
    <property type="nucleotide sequence ID" value="NZ_AECZ01000021.1"/>
</dbReference>
<dbReference type="EMBL" id="AECZ01000021">
    <property type="protein sequence ID" value="EFL50317.1"/>
    <property type="molecule type" value="Genomic_DNA"/>
</dbReference>
<dbReference type="AlphaFoldDB" id="E1JZ34"/>
<evidence type="ECO:0000313" key="2">
    <source>
        <dbReference type="Proteomes" id="UP000006250"/>
    </source>
</evidence>
<accession>E1JZ34</accession>
<dbReference type="STRING" id="596151.DesfrDRAFT_2883"/>
<comment type="caution">
    <text evidence="1">The sequence shown here is derived from an EMBL/GenBank/DDBJ whole genome shotgun (WGS) entry which is preliminary data.</text>
</comment>
<proteinExistence type="predicted"/>
<reference evidence="1 2" key="1">
    <citation type="submission" date="2010-08" db="EMBL/GenBank/DDBJ databases">
        <title>The draft genome of Desulfovibrio fructosovorans JJ.</title>
        <authorList>
            <consortium name="US DOE Joint Genome Institute (JGI-PGF)"/>
            <person name="Lucas S."/>
            <person name="Copeland A."/>
            <person name="Lapidus A."/>
            <person name="Cheng J.-F."/>
            <person name="Bruce D."/>
            <person name="Goodwin L."/>
            <person name="Pitluck S."/>
            <person name="Land M.L."/>
            <person name="Hauser L."/>
            <person name="Chang Y.-J."/>
            <person name="Jeffries C."/>
            <person name="Wall J.D."/>
            <person name="Stahl D.A."/>
            <person name="Arkin A.P."/>
            <person name="Dehal P."/>
            <person name="Stolyar S.M."/>
            <person name="Hazen T.C."/>
            <person name="Woyke T.J."/>
        </authorList>
    </citation>
    <scope>NUCLEOTIDE SEQUENCE [LARGE SCALE GENOMIC DNA]</scope>
    <source>
        <strain evidence="1 2">JJ</strain>
    </source>
</reference>
<protein>
    <submittedName>
        <fullName evidence="1">Uncharacterized protein</fullName>
    </submittedName>
</protein>
<name>E1JZ34_SOLFR</name>
<dbReference type="Proteomes" id="UP000006250">
    <property type="component" value="Unassembled WGS sequence"/>
</dbReference>
<dbReference type="eggNOG" id="ENOG50318AW">
    <property type="taxonomic scope" value="Bacteria"/>
</dbReference>
<dbReference type="OrthoDB" id="5459086at2"/>
<gene>
    <name evidence="1" type="ORF">DesfrDRAFT_2883</name>
</gene>